<evidence type="ECO:0000256" key="5">
    <source>
        <dbReference type="ARBA" id="ARBA00022968"/>
    </source>
</evidence>
<organism evidence="14 15">
    <name type="scientific">Hipposideros armiger</name>
    <name type="common">Great Himalayan leaf-nosed bat</name>
    <dbReference type="NCBI Taxonomy" id="186990"/>
    <lineage>
        <taxon>Eukaryota</taxon>
        <taxon>Metazoa</taxon>
        <taxon>Chordata</taxon>
        <taxon>Craniata</taxon>
        <taxon>Vertebrata</taxon>
        <taxon>Euteleostomi</taxon>
        <taxon>Mammalia</taxon>
        <taxon>Eutheria</taxon>
        <taxon>Laurasiatheria</taxon>
        <taxon>Chiroptera</taxon>
        <taxon>Yinpterochiroptera</taxon>
        <taxon>Rhinolophoidea</taxon>
        <taxon>Hipposideridae</taxon>
        <taxon>Hipposideros</taxon>
    </lineage>
</organism>
<dbReference type="PANTHER" id="PTHR19331">
    <property type="entry name" value="SCAVENGER RECEPTOR DOMAIN-CONTAINING"/>
    <property type="match status" value="1"/>
</dbReference>
<evidence type="ECO:0000313" key="14">
    <source>
        <dbReference type="Proteomes" id="UP000694851"/>
    </source>
</evidence>
<evidence type="ECO:0000256" key="7">
    <source>
        <dbReference type="ARBA" id="ARBA00023136"/>
    </source>
</evidence>
<feature type="domain" description="SRCR" evidence="13">
    <location>
        <begin position="199"/>
        <end position="294"/>
    </location>
</feature>
<keyword evidence="4" id="KW-0677">Repeat</keyword>
<comment type="caution">
    <text evidence="11">Lacks conserved residue(s) required for the propagation of feature annotation.</text>
</comment>
<evidence type="ECO:0000256" key="6">
    <source>
        <dbReference type="ARBA" id="ARBA00022989"/>
    </source>
</evidence>
<comment type="subcellular location">
    <subcellularLocation>
        <location evidence="1">Membrane</location>
        <topology evidence="1">Single-pass type II membrane protein</topology>
    </subcellularLocation>
</comment>
<keyword evidence="9 15" id="KW-0675">Receptor</keyword>
<evidence type="ECO:0000256" key="1">
    <source>
        <dbReference type="ARBA" id="ARBA00004606"/>
    </source>
</evidence>
<dbReference type="SMART" id="SM00202">
    <property type="entry name" value="SR"/>
    <property type="match status" value="1"/>
</dbReference>
<keyword evidence="6" id="KW-1133">Transmembrane helix</keyword>
<evidence type="ECO:0000256" key="9">
    <source>
        <dbReference type="ARBA" id="ARBA00023170"/>
    </source>
</evidence>
<dbReference type="GO" id="GO:0016020">
    <property type="term" value="C:membrane"/>
    <property type="evidence" value="ECO:0007669"/>
    <property type="project" value="UniProtKB-SubCell"/>
</dbReference>
<name>A0A8B7QAY4_HIPAR</name>
<keyword evidence="3" id="KW-0732">Signal</keyword>
<sequence>MGPPGAKGSQGDSGKPGPPELELDIHNPEFLISSRVPGCNSEWKLSDNLEWRVFEAFQVCQAPQVPRVSLAAAPGGQGATGIPGLKGEKGSKGDGGLIGPKGETGAKGDKGDLGLPVLLPSPFFCILILGLQGQKGTKGESGVPGPAGMKGERGSPGLAGPKGVPGPVGQKGHPGEKGSSGVQGVKGEKGEKGASLAPVRIVGSLNRGRAEIYYNGKWGTICDDDWDNADATVFCRMMGYSVGKALFNVGAGSGDIWLDNVACRGTELTLWNCNKNSWGSHNCNHNEDAGVDCS</sequence>
<feature type="region of interest" description="Disordered" evidence="12">
    <location>
        <begin position="136"/>
        <end position="193"/>
    </location>
</feature>
<dbReference type="SUPFAM" id="SSF56487">
    <property type="entry name" value="SRCR-like"/>
    <property type="match status" value="1"/>
</dbReference>
<evidence type="ECO:0000256" key="11">
    <source>
        <dbReference type="PROSITE-ProRule" id="PRU00196"/>
    </source>
</evidence>
<keyword evidence="5" id="KW-0735">Signal-anchor</keyword>
<keyword evidence="14" id="KW-1185">Reference proteome</keyword>
<dbReference type="Pfam" id="PF00530">
    <property type="entry name" value="SRCR"/>
    <property type="match status" value="1"/>
</dbReference>
<evidence type="ECO:0000256" key="2">
    <source>
        <dbReference type="ARBA" id="ARBA00022692"/>
    </source>
</evidence>
<evidence type="ECO:0000259" key="13">
    <source>
        <dbReference type="PROSITE" id="PS50287"/>
    </source>
</evidence>
<dbReference type="FunFam" id="3.10.250.10:FF:000011">
    <property type="entry name" value="Scavenger receptor class A member 5"/>
    <property type="match status" value="1"/>
</dbReference>
<accession>A0A8B7QAY4</accession>
<dbReference type="InterPro" id="IPR008160">
    <property type="entry name" value="Collagen"/>
</dbReference>
<dbReference type="Pfam" id="PF01391">
    <property type="entry name" value="Collagen"/>
    <property type="match status" value="1"/>
</dbReference>
<protein>
    <submittedName>
        <fullName evidence="15">Macrophage receptor MARCO</fullName>
    </submittedName>
</protein>
<evidence type="ECO:0000256" key="12">
    <source>
        <dbReference type="SAM" id="MobiDB-lite"/>
    </source>
</evidence>
<evidence type="ECO:0000313" key="15">
    <source>
        <dbReference type="RefSeq" id="XP_019484793.1"/>
    </source>
</evidence>
<feature type="region of interest" description="Disordered" evidence="12">
    <location>
        <begin position="73"/>
        <end position="107"/>
    </location>
</feature>
<keyword evidence="2" id="KW-0812">Transmembrane</keyword>
<keyword evidence="7" id="KW-0472">Membrane</keyword>
<feature type="region of interest" description="Disordered" evidence="12">
    <location>
        <begin position="1"/>
        <end position="23"/>
    </location>
</feature>
<dbReference type="PROSITE" id="PS50287">
    <property type="entry name" value="SRCR_2"/>
    <property type="match status" value="1"/>
</dbReference>
<dbReference type="InterPro" id="IPR036772">
    <property type="entry name" value="SRCR-like_dom_sf"/>
</dbReference>
<proteinExistence type="predicted"/>
<feature type="compositionally biased region" description="Low complexity" evidence="12">
    <location>
        <begin position="156"/>
        <end position="185"/>
    </location>
</feature>
<gene>
    <name evidence="15" type="primary">MARCO</name>
</gene>
<dbReference type="PANTHER" id="PTHR19331:SF471">
    <property type="entry name" value="SRCR DOMAIN-CONTAINING PROTEIN"/>
    <property type="match status" value="1"/>
</dbReference>
<evidence type="ECO:0000256" key="3">
    <source>
        <dbReference type="ARBA" id="ARBA00022729"/>
    </source>
</evidence>
<dbReference type="PRINTS" id="PR00258">
    <property type="entry name" value="SPERACTRCPTR"/>
</dbReference>
<dbReference type="KEGG" id="hai:109374552"/>
<dbReference type="CTD" id="8685"/>
<dbReference type="PROSITE" id="PS00420">
    <property type="entry name" value="SRCR_1"/>
    <property type="match status" value="1"/>
</dbReference>
<dbReference type="RefSeq" id="XP_019484793.1">
    <property type="nucleotide sequence ID" value="XM_019629248.1"/>
</dbReference>
<keyword evidence="8 11" id="KW-1015">Disulfide bond</keyword>
<evidence type="ECO:0000256" key="10">
    <source>
        <dbReference type="ARBA" id="ARBA00023180"/>
    </source>
</evidence>
<evidence type="ECO:0000256" key="8">
    <source>
        <dbReference type="ARBA" id="ARBA00023157"/>
    </source>
</evidence>
<dbReference type="Gene3D" id="3.10.250.10">
    <property type="entry name" value="SRCR-like domain"/>
    <property type="match status" value="1"/>
</dbReference>
<reference evidence="15" key="1">
    <citation type="submission" date="2025-08" db="UniProtKB">
        <authorList>
            <consortium name="RefSeq"/>
        </authorList>
    </citation>
    <scope>IDENTIFICATION</scope>
    <source>
        <tissue evidence="15">Muscle</tissue>
    </source>
</reference>
<dbReference type="OrthoDB" id="10037288at2759"/>
<evidence type="ECO:0000256" key="4">
    <source>
        <dbReference type="ARBA" id="ARBA00022737"/>
    </source>
</evidence>
<keyword evidence="10" id="KW-0325">Glycoprotein</keyword>
<dbReference type="AlphaFoldDB" id="A0A8B7QAY4"/>
<dbReference type="InterPro" id="IPR001190">
    <property type="entry name" value="SRCR"/>
</dbReference>
<dbReference type="GeneID" id="109374552"/>
<dbReference type="Proteomes" id="UP000694851">
    <property type="component" value="Unplaced"/>
</dbReference>
<feature type="disulfide bond" evidence="11">
    <location>
        <begin position="263"/>
        <end position="273"/>
    </location>
</feature>